<evidence type="ECO:0000313" key="3">
    <source>
        <dbReference type="Proteomes" id="UP001177670"/>
    </source>
</evidence>
<protein>
    <submittedName>
        <fullName evidence="2">Uncharacterized protein</fullName>
    </submittedName>
</protein>
<feature type="region of interest" description="Disordered" evidence="1">
    <location>
        <begin position="1"/>
        <end position="35"/>
    </location>
</feature>
<accession>A0AA40FRN7</accession>
<comment type="caution">
    <text evidence="2">The sequence shown here is derived from an EMBL/GenBank/DDBJ whole genome shotgun (WGS) entry which is preliminary data.</text>
</comment>
<gene>
    <name evidence="2" type="ORF">K0M31_007133</name>
</gene>
<evidence type="ECO:0000313" key="2">
    <source>
        <dbReference type="EMBL" id="KAK1124110.1"/>
    </source>
</evidence>
<dbReference type="EMBL" id="JAHYIQ010000019">
    <property type="protein sequence ID" value="KAK1124110.1"/>
    <property type="molecule type" value="Genomic_DNA"/>
</dbReference>
<evidence type="ECO:0000256" key="1">
    <source>
        <dbReference type="SAM" id="MobiDB-lite"/>
    </source>
</evidence>
<reference evidence="2" key="1">
    <citation type="submission" date="2021-10" db="EMBL/GenBank/DDBJ databases">
        <title>Melipona bicolor Genome sequencing and assembly.</title>
        <authorList>
            <person name="Araujo N.S."/>
            <person name="Arias M.C."/>
        </authorList>
    </citation>
    <scope>NUCLEOTIDE SEQUENCE</scope>
    <source>
        <strain evidence="2">USP_2M_L1-L4_2017</strain>
        <tissue evidence="2">Whole body</tissue>
    </source>
</reference>
<feature type="region of interest" description="Disordered" evidence="1">
    <location>
        <begin position="61"/>
        <end position="121"/>
    </location>
</feature>
<feature type="compositionally biased region" description="Polar residues" evidence="1">
    <location>
        <begin position="1"/>
        <end position="13"/>
    </location>
</feature>
<feature type="compositionally biased region" description="Basic and acidic residues" evidence="1">
    <location>
        <begin position="85"/>
        <end position="104"/>
    </location>
</feature>
<feature type="compositionally biased region" description="Basic residues" evidence="1">
    <location>
        <begin position="14"/>
        <end position="25"/>
    </location>
</feature>
<name>A0AA40FRN7_9HYME</name>
<organism evidence="2 3">
    <name type="scientific">Melipona bicolor</name>
    <dbReference type="NCBI Taxonomy" id="60889"/>
    <lineage>
        <taxon>Eukaryota</taxon>
        <taxon>Metazoa</taxon>
        <taxon>Ecdysozoa</taxon>
        <taxon>Arthropoda</taxon>
        <taxon>Hexapoda</taxon>
        <taxon>Insecta</taxon>
        <taxon>Pterygota</taxon>
        <taxon>Neoptera</taxon>
        <taxon>Endopterygota</taxon>
        <taxon>Hymenoptera</taxon>
        <taxon>Apocrita</taxon>
        <taxon>Aculeata</taxon>
        <taxon>Apoidea</taxon>
        <taxon>Anthophila</taxon>
        <taxon>Apidae</taxon>
        <taxon>Melipona</taxon>
    </lineage>
</organism>
<dbReference type="Proteomes" id="UP001177670">
    <property type="component" value="Unassembled WGS sequence"/>
</dbReference>
<sequence length="121" mass="13752">MESGKTDVSTSTKGKGRRHGNKRMQHNIWKDQPDAERGCNIEDRAHMVHRRAQRTALYTQRFHRPQTSVEGSSHARTHANASAECKTEKDARTQAARCKADTHVHMQTSRRGHQFGEGYGD</sequence>
<keyword evidence="3" id="KW-1185">Reference proteome</keyword>
<proteinExistence type="predicted"/>
<dbReference type="AlphaFoldDB" id="A0AA40FRN7"/>